<sequence length="384" mass="45205">MDINRIVGFYFYLGLQYQEILEVLSHQHGIIMCLRTLQTILRKNRLCRRKDFTDVLDVAYFLNQQLETSGQMVGYRMMHLKCIQEGLVVKRETVRLLLSVLDPVGVAHRRARKLQRRRYHNPGPNFMWHLDSYDKLKPYGLCINGCVDGFSRHLMWLKVSFTNSDPKVIASYYIETVKERRGCPQRIRADRGTENVAVEQMQMFLRRAATDDFAYHRSFIYGSSNHNQRIESMWSILRRENVQFWMNFFQILKEEGHFTGDFLDRSLVQFCFMTILQGELDDFAQMWNAHCIRTQRNITAPHGRPAVMYMAPHLYGSVDHIFRCDPADVQNCQEECVTPTHPCDDTVFELCCLIMDELHLSAPEDAESARTLYIRLRQEILRVL</sequence>
<name>A0A6P6MWF0_CARAU</name>
<dbReference type="InterPro" id="IPR036397">
    <property type="entry name" value="RNaseH_sf"/>
</dbReference>
<dbReference type="InterPro" id="IPR058913">
    <property type="entry name" value="Integrase_dom_put"/>
</dbReference>
<feature type="domain" description="Integrase core" evidence="1">
    <location>
        <begin position="119"/>
        <end position="299"/>
    </location>
</feature>
<dbReference type="Proteomes" id="UP000515129">
    <property type="component" value="Unplaced"/>
</dbReference>
<evidence type="ECO:0000313" key="2">
    <source>
        <dbReference type="Proteomes" id="UP000515129"/>
    </source>
</evidence>
<dbReference type="GO" id="GO:0003676">
    <property type="term" value="F:nucleic acid binding"/>
    <property type="evidence" value="ECO:0007669"/>
    <property type="project" value="InterPro"/>
</dbReference>
<dbReference type="Gene3D" id="3.30.420.10">
    <property type="entry name" value="Ribonuclease H-like superfamily/Ribonuclease H"/>
    <property type="match status" value="1"/>
</dbReference>
<accession>A0A6P6MWF0</accession>
<dbReference type="PANTHER" id="PTHR46791:SF13">
    <property type="entry name" value="CLR5 DOMAIN-CONTAINING PROTEIN"/>
    <property type="match status" value="1"/>
</dbReference>
<gene>
    <name evidence="3" type="primary">LOC113071617</name>
</gene>
<keyword evidence="2" id="KW-1185">Reference proteome</keyword>
<protein>
    <submittedName>
        <fullName evidence="3">Uncharacterized protein LOC113071617</fullName>
    </submittedName>
</protein>
<dbReference type="InterPro" id="IPR012337">
    <property type="entry name" value="RNaseH-like_sf"/>
</dbReference>
<evidence type="ECO:0000259" key="1">
    <source>
        <dbReference type="Pfam" id="PF24764"/>
    </source>
</evidence>
<organism evidence="2 3">
    <name type="scientific">Carassius auratus</name>
    <name type="common">Goldfish</name>
    <dbReference type="NCBI Taxonomy" id="7957"/>
    <lineage>
        <taxon>Eukaryota</taxon>
        <taxon>Metazoa</taxon>
        <taxon>Chordata</taxon>
        <taxon>Craniata</taxon>
        <taxon>Vertebrata</taxon>
        <taxon>Euteleostomi</taxon>
        <taxon>Actinopterygii</taxon>
        <taxon>Neopterygii</taxon>
        <taxon>Teleostei</taxon>
        <taxon>Ostariophysi</taxon>
        <taxon>Cypriniformes</taxon>
        <taxon>Cyprinidae</taxon>
        <taxon>Cyprininae</taxon>
        <taxon>Carassius</taxon>
    </lineage>
</organism>
<dbReference type="RefSeq" id="XP_026100703.1">
    <property type="nucleotide sequence ID" value="XM_026244918.1"/>
</dbReference>
<dbReference type="GeneID" id="113071617"/>
<dbReference type="SUPFAM" id="SSF53098">
    <property type="entry name" value="Ribonuclease H-like"/>
    <property type="match status" value="1"/>
</dbReference>
<reference evidence="3" key="1">
    <citation type="submission" date="2025-08" db="UniProtKB">
        <authorList>
            <consortium name="RefSeq"/>
        </authorList>
    </citation>
    <scope>IDENTIFICATION</scope>
    <source>
        <strain evidence="3">Wakin</strain>
        <tissue evidence="3">Muscle</tissue>
    </source>
</reference>
<dbReference type="PANTHER" id="PTHR46791">
    <property type="entry name" value="EXPRESSED PROTEIN"/>
    <property type="match status" value="1"/>
</dbReference>
<proteinExistence type="predicted"/>
<evidence type="ECO:0000313" key="3">
    <source>
        <dbReference type="RefSeq" id="XP_026100703.1"/>
    </source>
</evidence>
<dbReference type="KEGG" id="caua:113071617"/>
<dbReference type="AlphaFoldDB" id="A0A6P6MWF0"/>
<dbReference type="Pfam" id="PF24764">
    <property type="entry name" value="rva_4"/>
    <property type="match status" value="1"/>
</dbReference>